<feature type="region of interest" description="Disordered" evidence="3">
    <location>
        <begin position="1"/>
        <end position="29"/>
    </location>
</feature>
<name>A0A7J6MXA0_PEROL</name>
<feature type="region of interest" description="Disordered" evidence="3">
    <location>
        <begin position="464"/>
        <end position="487"/>
    </location>
</feature>
<dbReference type="Proteomes" id="UP000572268">
    <property type="component" value="Unassembled WGS sequence"/>
</dbReference>
<dbReference type="Pfam" id="PF07534">
    <property type="entry name" value="TLD"/>
    <property type="match status" value="1"/>
</dbReference>
<evidence type="ECO:0000256" key="2">
    <source>
        <dbReference type="ARBA" id="ARBA00022737"/>
    </source>
</evidence>
<sequence length="933" mass="100832">MGNHTSTSADSPAIATSSDAATTGPTSRALPEADMNSLHAFFKAAAADGRVTLESLSDHLSVAYKPFAPALFEFISGGGVKSATVDKMVESSAELLANRADWASLIQAFGTPHVVLQFVVASIDPTEPPRDIKIAESSEVYDFQTMMPGIGPVFNESLRCALCMDSDGQTADSTSSAPKFVKEYHVLLLRTIYPDLMPSLSTLYWSSAHGRSLQRLMSNSGLYPGPTVLIIKDTKGRVWGAATGSALDWSKDTIVPDASAKGGYDLFNKIAVTTTLYQLELEIRVIRGRTRSSADNYVYLNAKNKLRAKGLGFGGRSGGEGDCRVWINEDLTKASVMDYDATYDAGQILSAVDDDDDDDSMRESDISDIAVLGGGGATALRMRDEQLERDRQAKEDSRKVDLKRFMKVSEFDKEQLLSKTFGATANARDAIREQRGEKDNVMSLLFNTSLPRRPRTYGKQHVAVPKFPPKAHSPPAEPGWTRELPKQGPDGAMRVVFGRSYGLVFPPTDWRPDPKQAQVPDWELEKDVVYGYNGEVRGSLRIIDDGRVAMYPLGSMVVMHTLEDSSQRYFEGHSADVLCLDYSEETGLAASGQQDPKGIEGPFVCLWRPDTPTETVAQLHYHQRSVSAVAFVHGGSMLVSIGTDDANMVAVWTRLPHRPPGRGSDGVPLKPPRITTPVFTMSSGRSPTFSLTASKGSALLSVGEGHYKFWKVDRQTGELACKRGTFGQSPPSKQPQCAGFSVDMSFLCGCNGYLYLLQNGVATQAVSLGPHKVGCAAGLPDGTILAATHGGEIALIGGGPSGRLKTMWQQSIKDLAGTGRTGDVKRLVGVGSRRLPLLFNSIAVCPGRRVTALLGTAGHSLLHFDVTGRAIIAVVQVAHGGEMWGLAHHPTHTLCATGGTGGDVRFWNTYERRPLVGKVSSLLDQIHRRDHIV</sequence>
<gene>
    <name evidence="5" type="primary">EML1_1</name>
    <name evidence="5" type="ORF">FOL46_001060</name>
</gene>
<keyword evidence="2" id="KW-0677">Repeat</keyword>
<dbReference type="Gene3D" id="2.130.10.10">
    <property type="entry name" value="YVTN repeat-like/Quinoprotein amine dehydrogenase"/>
    <property type="match status" value="1"/>
</dbReference>
<dbReference type="InterPro" id="IPR015943">
    <property type="entry name" value="WD40/YVTN_repeat-like_dom_sf"/>
</dbReference>
<evidence type="ECO:0000256" key="3">
    <source>
        <dbReference type="SAM" id="MobiDB-lite"/>
    </source>
</evidence>
<dbReference type="SMART" id="SM00320">
    <property type="entry name" value="WD40"/>
    <property type="match status" value="3"/>
</dbReference>
<dbReference type="InterPro" id="IPR050630">
    <property type="entry name" value="WD_repeat_EMAP"/>
</dbReference>
<feature type="compositionally biased region" description="Pro residues" evidence="3">
    <location>
        <begin position="466"/>
        <end position="477"/>
    </location>
</feature>
<dbReference type="PANTHER" id="PTHR13720">
    <property type="entry name" value="WD-40 REPEAT PROTEIN"/>
    <property type="match status" value="1"/>
</dbReference>
<evidence type="ECO:0000313" key="6">
    <source>
        <dbReference type="Proteomes" id="UP000572268"/>
    </source>
</evidence>
<dbReference type="EMBL" id="JABANN010000013">
    <property type="protein sequence ID" value="KAF4675531.1"/>
    <property type="molecule type" value="Genomic_DNA"/>
</dbReference>
<proteinExistence type="predicted"/>
<dbReference type="PANTHER" id="PTHR13720:SF33">
    <property type="entry name" value="HELP DOMAIN-CONTAINING PROTEIN"/>
    <property type="match status" value="1"/>
</dbReference>
<keyword evidence="1" id="KW-0853">WD repeat</keyword>
<evidence type="ECO:0000259" key="4">
    <source>
        <dbReference type="SMART" id="SM00584"/>
    </source>
</evidence>
<feature type="domain" description="TLDc" evidence="4">
    <location>
        <begin position="178"/>
        <end position="353"/>
    </location>
</feature>
<dbReference type="AlphaFoldDB" id="A0A7J6MXA0"/>
<dbReference type="Pfam" id="PF00400">
    <property type="entry name" value="WD40"/>
    <property type="match status" value="1"/>
</dbReference>
<dbReference type="InterPro" id="IPR036322">
    <property type="entry name" value="WD40_repeat_dom_sf"/>
</dbReference>
<reference evidence="5 6" key="1">
    <citation type="submission" date="2020-04" db="EMBL/GenBank/DDBJ databases">
        <title>Perkinsus olseni comparative genomics.</title>
        <authorList>
            <person name="Bogema D.R."/>
        </authorList>
    </citation>
    <scope>NUCLEOTIDE SEQUENCE [LARGE SCALE GENOMIC DNA]</scope>
    <source>
        <strain evidence="5">ATCC PRA-31</strain>
    </source>
</reference>
<dbReference type="InterPro" id="IPR001680">
    <property type="entry name" value="WD40_rpt"/>
</dbReference>
<evidence type="ECO:0000313" key="5">
    <source>
        <dbReference type="EMBL" id="KAF4675531.1"/>
    </source>
</evidence>
<dbReference type="InterPro" id="IPR006571">
    <property type="entry name" value="TLDc_dom"/>
</dbReference>
<dbReference type="GO" id="GO:0008017">
    <property type="term" value="F:microtubule binding"/>
    <property type="evidence" value="ECO:0007669"/>
    <property type="project" value="TreeGrafter"/>
</dbReference>
<protein>
    <submittedName>
        <fullName evidence="5">Echinoderm microtubule-associated protein-like 1</fullName>
    </submittedName>
</protein>
<dbReference type="SUPFAM" id="SSF50978">
    <property type="entry name" value="WD40 repeat-like"/>
    <property type="match status" value="1"/>
</dbReference>
<evidence type="ECO:0000256" key="1">
    <source>
        <dbReference type="ARBA" id="ARBA00022574"/>
    </source>
</evidence>
<organism evidence="5 6">
    <name type="scientific">Perkinsus olseni</name>
    <name type="common">Perkinsus atlanticus</name>
    <dbReference type="NCBI Taxonomy" id="32597"/>
    <lineage>
        <taxon>Eukaryota</taxon>
        <taxon>Sar</taxon>
        <taxon>Alveolata</taxon>
        <taxon>Perkinsozoa</taxon>
        <taxon>Perkinsea</taxon>
        <taxon>Perkinsida</taxon>
        <taxon>Perkinsidae</taxon>
        <taxon>Perkinsus</taxon>
    </lineage>
</organism>
<comment type="caution">
    <text evidence="5">The sequence shown here is derived from an EMBL/GenBank/DDBJ whole genome shotgun (WGS) entry which is preliminary data.</text>
</comment>
<dbReference type="SMART" id="SM00584">
    <property type="entry name" value="TLDc"/>
    <property type="match status" value="1"/>
</dbReference>
<accession>A0A7J6MXA0</accession>
<feature type="compositionally biased region" description="Polar residues" evidence="3">
    <location>
        <begin position="1"/>
        <end position="26"/>
    </location>
</feature>